<evidence type="ECO:0000256" key="6">
    <source>
        <dbReference type="ARBA" id="ARBA00022816"/>
    </source>
</evidence>
<keyword evidence="10" id="KW-0539">Nucleus</keyword>
<evidence type="ECO:0000256" key="4">
    <source>
        <dbReference type="ARBA" id="ARBA00022737"/>
    </source>
</evidence>
<dbReference type="Gene3D" id="1.25.40.690">
    <property type="match status" value="1"/>
</dbReference>
<feature type="region of interest" description="Disordered" evidence="11">
    <location>
        <begin position="1366"/>
        <end position="1397"/>
    </location>
</feature>
<dbReference type="GO" id="GO:0000973">
    <property type="term" value="P:post-transcriptional tethering of RNA polymerase II gene DNA at nuclear periphery"/>
    <property type="evidence" value="ECO:0007669"/>
    <property type="project" value="TreeGrafter"/>
</dbReference>
<comment type="subcellular location">
    <subcellularLocation>
        <location evidence="1">Nucleus</location>
        <location evidence="1">Nuclear pore complex</location>
    </subcellularLocation>
</comment>
<comment type="similarity">
    <text evidence="2">Belongs to the nucleoporin GLFG family.</text>
</comment>
<feature type="region of interest" description="Disordered" evidence="11">
    <location>
        <begin position="836"/>
        <end position="860"/>
    </location>
</feature>
<feature type="compositionally biased region" description="Gly residues" evidence="11">
    <location>
        <begin position="357"/>
        <end position="387"/>
    </location>
</feature>
<dbReference type="Proteomes" id="UP000664203">
    <property type="component" value="Unassembled WGS sequence"/>
</dbReference>
<feature type="compositionally biased region" description="Basic and acidic residues" evidence="11">
    <location>
        <begin position="934"/>
        <end position="947"/>
    </location>
</feature>
<feature type="compositionally biased region" description="Low complexity" evidence="11">
    <location>
        <begin position="138"/>
        <end position="149"/>
    </location>
</feature>
<feature type="region of interest" description="Disordered" evidence="11">
    <location>
        <begin position="1"/>
        <end position="25"/>
    </location>
</feature>
<organism evidence="13 14">
    <name type="scientific">Alectoria fallacina</name>
    <dbReference type="NCBI Taxonomy" id="1903189"/>
    <lineage>
        <taxon>Eukaryota</taxon>
        <taxon>Fungi</taxon>
        <taxon>Dikarya</taxon>
        <taxon>Ascomycota</taxon>
        <taxon>Pezizomycotina</taxon>
        <taxon>Lecanoromycetes</taxon>
        <taxon>OSLEUM clade</taxon>
        <taxon>Lecanoromycetidae</taxon>
        <taxon>Lecanorales</taxon>
        <taxon>Lecanorineae</taxon>
        <taxon>Parmeliaceae</taxon>
        <taxon>Alectoria</taxon>
    </lineage>
</organism>
<dbReference type="InterPro" id="IPR037665">
    <property type="entry name" value="Nucleoporin_S59-like"/>
</dbReference>
<dbReference type="Pfam" id="PF04096">
    <property type="entry name" value="Nucleoporin2"/>
    <property type="match status" value="1"/>
</dbReference>
<sequence>MSFSGFGQTNSQQQQSSGFGGFGSNSNTTGTGRSCLSLPFTALEPVNGLPSAPIGFGQPQNSGFGTGSGSTLFGSNTTNTSGGFGSGTGGFGTATTNTTPFGQNRPAFGASTTTSGGGLFGSGTATAGSTTGFGGFGSTTNNTNNNNNTSGGGLFGSTQKPAFGGGNTGGGLFGSGNTGGGFGSTNNQQQTGAFGAPTSSALGTNNAECQGTGSTPFSAYTEKEGTGNTNNHFQSISFMAPYKNFSFEELRLADYNQGRRFGNASGQPAAFGQTNFGGFGQPQNTTGGFGQPANNAGGGLFGQPPTTSSSPFGTTQPAQSGFGTGNTGGSLFGQKSGTGGGLFGQSNTASTSQQNGGIFGTTGGAASGFGSGTGTGSGFGAGGGIFGGNNQQQQQQQQQSKPFSFGGTTATTGGGFGTGTTGFGTNNNNTNNTGGGIFGSTGQTNSPFGQTQQQPAQTNPFGGFGAQNQNQTNTQPPFGGFGTQQQQEQKPGGLFGSQTANNPGGGGIFGNLNPNNQQQAPAGSLFGTNNNNNNQSGSSLFAPKPAATGGGLFGTANTGNSNQGGGLFSGFGNNNNNANQNQQSQAGGLFGANNNQQQKPGGLFGGSTGNTSGGLFNNLNNNNNQQPTGGSLFGSTNQQQQQQGGGSLFGNTNNNQGSSLFGNSQQQQQQPNALVPPPVFNASLTDPSNAYGSPSIYSGLPPPPLAVGPIATPINIKQKMKKSAVLPHYKMAPNAASRLVTPQKRGYGFSYSTYGTPGSATSNASTPGGLNSSLMFGSIGRGLGKSLSASNLRRNFDSDSESILTPGAFSAGSSRYGGAGSLKRLTIDRSLRTPDLFGDQGALPALPSPEKSDQSKQPGILKKKVSFDASTVGGNGENLNGVQVNGANGVNGVDMTSTATPSAEEQGFLRTPSRGQGRLPGAKSHGVAQQPEMEEVRGNELAVVHEDESSESPSTSNARAPFQMPQDDQQPGAYWMKPSEDEIQKLPKDQRKQVQNFSVGREGCGRVEFNTPVDLSFTDLKDIYGNIVLIELRSLTVYPDQTRKPAQGKGLNVPSTIYLANSWPRQKDRRTLLPEKSGPRFNKHVDRLRKVGGTEFVRYEKDTGIWVFKVPHFTTYGFDYEDDDASEGESLQTSMLSELSGTPTPVSRGMSNGRTPAAPTSSQRSLASANDSSGISSSPEDTFEFRKKKILPGAFEDQEELSDNEHDEVEQVQNDESFLDERLAASPSDSGEDEPSEIQHVKGEIKDRSVAVRDGDQDMEIDMAGAFPSPDLDEAAPKSLLQLGYGTPGKGMFSICGDWAEELQRTISPRKQDRQALRETQAQLLKDHDVDEEQTPNAKLSTGSKLATSIDLMNSLFGQEQARRNGWNAKQATKGKGVKWPYSKKSNTNDDAMSNMTPEQQEMEKEWRDSYKPSWGPGEILLYAIPGKVGNTSNKSAQTDPILQKQKGTIVSEGRDIRFAKFAQTPNLFPVTLGRQQARTKFTLDRGVPMAKLQQTLFKNIASRVQPPSQYEQSVWELASILFDDQDPEDYGVPAVHKVAYDHRIRKDRLILFWKRQCQEKAMKAVGAAPNAEERAIAHLSANNVVEACDALVKGKDFRLATLVAQIGGDRIMRDDVTTQIAKWRELNVLSEITEPIRALYSLLAGDTCVCEGKKGPSEDRARTFVISERFNLDWKRAFGLRLFYAILAEDSIEAAVVKFEHDLQSDEGRKPVPWFVEEGKSALWDDPKAAQREDVLWGLLKIYAASKSALPTSSLAGILAPENIFGNPIDARLSFQLYHAITARFPAISDPSKADYLAQTFAAQLDSAGEWYWALFSLLHLSSSRQRHMAIQSLLVQHADVISSDTKSELFNTLTEVCKIPVAWIWEAKALYARSVLQDHVQEVSFLVKAHNWKEAHEVFRKEVGPSAVVEQDWDTLQGVLDSFTDCREQIAEWGMGGQVYDDYLSLMRGVEGDEKEQLLLRLLDALPTMMRGGKRELKESVAVQEISALVGKEVLAMKEKGMQGARVLQLPLTDDAYLRHTRDLSLQYYKAVMTGGT</sequence>
<evidence type="ECO:0000259" key="12">
    <source>
        <dbReference type="PROSITE" id="PS51434"/>
    </source>
</evidence>
<dbReference type="FunFam" id="3.30.1610.10:FF:000003">
    <property type="entry name" value="Nucleoporin SONB, putative"/>
    <property type="match status" value="1"/>
</dbReference>
<proteinExistence type="inferred from homology"/>
<gene>
    <name evidence="13" type="ORF">ALECFALPRED_001735</name>
</gene>
<keyword evidence="6" id="KW-0509">mRNA transport</keyword>
<dbReference type="PROSITE" id="PS51434">
    <property type="entry name" value="NUP_C"/>
    <property type="match status" value="1"/>
</dbReference>
<dbReference type="InterPro" id="IPR025574">
    <property type="entry name" value="Nucleoporin_FG_rpt"/>
</dbReference>
<feature type="compositionally biased region" description="Low complexity" evidence="11">
    <location>
        <begin position="302"/>
        <end position="317"/>
    </location>
</feature>
<feature type="region of interest" description="Disordered" evidence="11">
    <location>
        <begin position="903"/>
        <end position="971"/>
    </location>
</feature>
<comment type="caution">
    <text evidence="13">The sequence shown here is derived from an EMBL/GenBank/DDBJ whole genome shotgun (WGS) entry which is preliminary data.</text>
</comment>
<keyword evidence="14" id="KW-1185">Reference proteome</keyword>
<evidence type="ECO:0000256" key="7">
    <source>
        <dbReference type="ARBA" id="ARBA00022927"/>
    </source>
</evidence>
<feature type="compositionally biased region" description="Polar residues" evidence="11">
    <location>
        <begin position="1384"/>
        <end position="1397"/>
    </location>
</feature>
<feature type="compositionally biased region" description="Polar residues" evidence="11">
    <location>
        <begin position="446"/>
        <end position="458"/>
    </location>
</feature>
<dbReference type="GO" id="GO:0044614">
    <property type="term" value="C:nuclear pore cytoplasmic filaments"/>
    <property type="evidence" value="ECO:0007669"/>
    <property type="project" value="TreeGrafter"/>
</dbReference>
<keyword evidence="7" id="KW-0653">Protein transport</keyword>
<dbReference type="GO" id="GO:0008139">
    <property type="term" value="F:nuclear localization sequence binding"/>
    <property type="evidence" value="ECO:0007669"/>
    <property type="project" value="TreeGrafter"/>
</dbReference>
<dbReference type="GO" id="GO:0006606">
    <property type="term" value="P:protein import into nucleus"/>
    <property type="evidence" value="ECO:0007669"/>
    <property type="project" value="TreeGrafter"/>
</dbReference>
<feature type="region of interest" description="Disordered" evidence="11">
    <location>
        <begin position="136"/>
        <end position="199"/>
    </location>
</feature>
<protein>
    <recommendedName>
        <fullName evidence="12">Peptidase S59 domain-containing protein</fullName>
    </recommendedName>
</protein>
<dbReference type="GO" id="GO:0003723">
    <property type="term" value="F:RNA binding"/>
    <property type="evidence" value="ECO:0007669"/>
    <property type="project" value="TreeGrafter"/>
</dbReference>
<dbReference type="InterPro" id="IPR021967">
    <property type="entry name" value="Nup98_C"/>
</dbReference>
<feature type="region of interest" description="Disordered" evidence="11">
    <location>
        <begin position="1197"/>
        <end position="1248"/>
    </location>
</feature>
<feature type="region of interest" description="Disordered" evidence="11">
    <location>
        <begin position="564"/>
        <end position="687"/>
    </location>
</feature>
<accession>A0A8H3IAS1</accession>
<evidence type="ECO:0000256" key="2">
    <source>
        <dbReference type="ARBA" id="ARBA00008926"/>
    </source>
</evidence>
<feature type="compositionally biased region" description="Basic and acidic residues" evidence="11">
    <location>
        <begin position="1237"/>
        <end position="1248"/>
    </location>
</feature>
<feature type="compositionally biased region" description="Low complexity" evidence="11">
    <location>
        <begin position="1"/>
        <end position="17"/>
    </location>
</feature>
<dbReference type="EMBL" id="CAJPDR010000143">
    <property type="protein sequence ID" value="CAF9921202.1"/>
    <property type="molecule type" value="Genomic_DNA"/>
</dbReference>
<feature type="compositionally biased region" description="Gly residues" evidence="11">
    <location>
        <begin position="602"/>
        <end position="612"/>
    </location>
</feature>
<feature type="compositionally biased region" description="Gly residues" evidence="11">
    <location>
        <begin position="82"/>
        <end position="92"/>
    </location>
</feature>
<feature type="compositionally biased region" description="Polar residues" evidence="11">
    <location>
        <begin position="1129"/>
        <end position="1164"/>
    </location>
</feature>
<evidence type="ECO:0000256" key="1">
    <source>
        <dbReference type="ARBA" id="ARBA00004567"/>
    </source>
</evidence>
<keyword evidence="9" id="KW-0906">Nuclear pore complex</keyword>
<feature type="compositionally biased region" description="Gly residues" evidence="11">
    <location>
        <begin position="412"/>
        <end position="422"/>
    </location>
</feature>
<feature type="compositionally biased region" description="Low complexity" evidence="11">
    <location>
        <begin position="388"/>
        <end position="411"/>
    </location>
</feature>
<feature type="domain" description="Peptidase S59" evidence="12">
    <location>
        <begin position="971"/>
        <end position="1113"/>
    </location>
</feature>
<feature type="region of interest" description="Disordered" evidence="11">
    <location>
        <begin position="283"/>
        <end position="545"/>
    </location>
</feature>
<evidence type="ECO:0000256" key="5">
    <source>
        <dbReference type="ARBA" id="ARBA00022813"/>
    </source>
</evidence>
<feature type="compositionally biased region" description="Low complexity" evidence="11">
    <location>
        <begin position="570"/>
        <end position="587"/>
    </location>
</feature>
<feature type="compositionally biased region" description="Low complexity" evidence="11">
    <location>
        <begin position="1165"/>
        <end position="1178"/>
    </location>
</feature>
<feature type="compositionally biased region" description="Low complexity" evidence="11">
    <location>
        <begin position="513"/>
        <end position="522"/>
    </location>
</feature>
<dbReference type="Pfam" id="PF12110">
    <property type="entry name" value="Nup96"/>
    <property type="match status" value="1"/>
</dbReference>
<evidence type="ECO:0000256" key="11">
    <source>
        <dbReference type="SAM" id="MobiDB-lite"/>
    </source>
</evidence>
<feature type="region of interest" description="Disordered" evidence="11">
    <location>
        <begin position="51"/>
        <end position="123"/>
    </location>
</feature>
<dbReference type="InterPro" id="IPR036903">
    <property type="entry name" value="Nup98_auto-Pept-S59_dom_sf"/>
</dbReference>
<dbReference type="GO" id="GO:0051028">
    <property type="term" value="P:mRNA transport"/>
    <property type="evidence" value="ECO:0007669"/>
    <property type="project" value="UniProtKB-KW"/>
</dbReference>
<keyword evidence="5" id="KW-0068">Autocatalytic cleavage</keyword>
<evidence type="ECO:0000256" key="9">
    <source>
        <dbReference type="ARBA" id="ARBA00023132"/>
    </source>
</evidence>
<feature type="compositionally biased region" description="Low complexity" evidence="11">
    <location>
        <begin position="466"/>
        <end position="492"/>
    </location>
</feature>
<reference evidence="13" key="1">
    <citation type="submission" date="2021-03" db="EMBL/GenBank/DDBJ databases">
        <authorList>
            <person name="Tagirdzhanova G."/>
        </authorList>
    </citation>
    <scope>NUCLEOTIDE SEQUENCE</scope>
</reference>
<dbReference type="FunFam" id="1.10.10.2360:FF:000001">
    <property type="entry name" value="Nuclear pore complex protein Nup98-Nup96"/>
    <property type="match status" value="1"/>
</dbReference>
<evidence type="ECO:0000256" key="8">
    <source>
        <dbReference type="ARBA" id="ARBA00023010"/>
    </source>
</evidence>
<keyword evidence="8" id="KW-0811">Translocation</keyword>
<feature type="compositionally biased region" description="Low complexity" evidence="11">
    <location>
        <begin position="423"/>
        <end position="432"/>
    </location>
</feature>
<evidence type="ECO:0000256" key="3">
    <source>
        <dbReference type="ARBA" id="ARBA00022448"/>
    </source>
</evidence>
<dbReference type="Pfam" id="PF13634">
    <property type="entry name" value="Nucleoporin_FG"/>
    <property type="match status" value="3"/>
</dbReference>
<dbReference type="SUPFAM" id="SSF82215">
    <property type="entry name" value="C-terminal autoproteolytic domain of nucleoporin nup98"/>
    <property type="match status" value="1"/>
</dbReference>
<dbReference type="InterPro" id="IPR007230">
    <property type="entry name" value="Nup98_auto-Pept-S59_dom"/>
</dbReference>
<dbReference type="Gene3D" id="3.30.1610.10">
    <property type="entry name" value="Peptidase S59, nucleoporin"/>
    <property type="match status" value="1"/>
</dbReference>
<feature type="compositionally biased region" description="Low complexity" evidence="11">
    <location>
        <begin position="69"/>
        <end position="81"/>
    </location>
</feature>
<dbReference type="OrthoDB" id="3797628at2759"/>
<feature type="compositionally biased region" description="Acidic residues" evidence="11">
    <location>
        <begin position="1197"/>
        <end position="1210"/>
    </location>
</feature>
<keyword evidence="4" id="KW-0677">Repeat</keyword>
<feature type="compositionally biased region" description="Low complexity" evidence="11">
    <location>
        <begin position="613"/>
        <end position="630"/>
    </location>
</feature>
<dbReference type="GO" id="GO:0034398">
    <property type="term" value="P:telomere tethering at nuclear periphery"/>
    <property type="evidence" value="ECO:0007669"/>
    <property type="project" value="TreeGrafter"/>
</dbReference>
<dbReference type="PANTHER" id="PTHR23198:SF6">
    <property type="entry name" value="NUCLEAR PORE COMPLEX PROTEIN NUP98-NUP96"/>
    <property type="match status" value="1"/>
</dbReference>
<dbReference type="GO" id="GO:0006405">
    <property type="term" value="P:RNA export from nucleus"/>
    <property type="evidence" value="ECO:0007669"/>
    <property type="project" value="TreeGrafter"/>
</dbReference>
<dbReference type="Gene3D" id="1.10.10.2360">
    <property type="match status" value="1"/>
</dbReference>
<evidence type="ECO:0000313" key="14">
    <source>
        <dbReference type="Proteomes" id="UP000664203"/>
    </source>
</evidence>
<keyword evidence="3" id="KW-0813">Transport</keyword>
<feature type="region of interest" description="Disordered" evidence="11">
    <location>
        <begin position="1124"/>
        <end position="1181"/>
    </location>
</feature>
<feature type="compositionally biased region" description="Low complexity" evidence="11">
    <location>
        <begin position="653"/>
        <end position="672"/>
    </location>
</feature>
<feature type="compositionally biased region" description="Gly residues" evidence="11">
    <location>
        <begin position="322"/>
        <end position="343"/>
    </location>
</feature>
<dbReference type="PANTHER" id="PTHR23198">
    <property type="entry name" value="NUCLEOPORIN"/>
    <property type="match status" value="1"/>
</dbReference>
<evidence type="ECO:0000313" key="13">
    <source>
        <dbReference type="EMBL" id="CAF9921202.1"/>
    </source>
</evidence>
<evidence type="ECO:0000256" key="10">
    <source>
        <dbReference type="ARBA" id="ARBA00023242"/>
    </source>
</evidence>
<feature type="compositionally biased region" description="Gly residues" evidence="11">
    <location>
        <begin position="163"/>
        <end position="183"/>
    </location>
</feature>
<dbReference type="GO" id="GO:0017056">
    <property type="term" value="F:structural constituent of nuclear pore"/>
    <property type="evidence" value="ECO:0007669"/>
    <property type="project" value="InterPro"/>
</dbReference>
<name>A0A8H3IAS1_9LECA</name>